<dbReference type="InParanoid" id="A0A3N1GAE6"/>
<feature type="region of interest" description="Disordered" evidence="1">
    <location>
        <begin position="1"/>
        <end position="21"/>
    </location>
</feature>
<evidence type="ECO:0000313" key="2">
    <source>
        <dbReference type="EMBL" id="ROP27202.1"/>
    </source>
</evidence>
<comment type="caution">
    <text evidence="2">The sequence shown here is derived from an EMBL/GenBank/DDBJ whole genome shotgun (WGS) entry which is preliminary data.</text>
</comment>
<feature type="region of interest" description="Disordered" evidence="1">
    <location>
        <begin position="66"/>
        <end position="94"/>
    </location>
</feature>
<feature type="compositionally biased region" description="Low complexity" evidence="1">
    <location>
        <begin position="82"/>
        <end position="94"/>
    </location>
</feature>
<keyword evidence="3" id="KW-1185">Reference proteome</keyword>
<organism evidence="2 3">
    <name type="scientific">Pseudokineococcus lusitanus</name>
    <dbReference type="NCBI Taxonomy" id="763993"/>
    <lineage>
        <taxon>Bacteria</taxon>
        <taxon>Bacillati</taxon>
        <taxon>Actinomycetota</taxon>
        <taxon>Actinomycetes</taxon>
        <taxon>Kineosporiales</taxon>
        <taxon>Kineosporiaceae</taxon>
        <taxon>Pseudokineococcus</taxon>
    </lineage>
</organism>
<accession>A0A3N1GAE6</accession>
<dbReference type="EMBL" id="RJKN01000007">
    <property type="protein sequence ID" value="ROP27202.1"/>
    <property type="molecule type" value="Genomic_DNA"/>
</dbReference>
<sequence>MDEQWTCRHVSLSNPEGDGATDLPLLLRRVADLMEEEGIAPMDVMDLTVSSDMTADGPWWTVTVYWSPGSGEDDDAADEPSRGTGSSGSSARVA</sequence>
<gene>
    <name evidence="2" type="ORF">EDC03_2726</name>
</gene>
<dbReference type="Proteomes" id="UP000276232">
    <property type="component" value="Unassembled WGS sequence"/>
</dbReference>
<dbReference type="AlphaFoldDB" id="A0A3N1GAE6"/>
<evidence type="ECO:0000313" key="3">
    <source>
        <dbReference type="Proteomes" id="UP000276232"/>
    </source>
</evidence>
<proteinExistence type="predicted"/>
<evidence type="ECO:0000256" key="1">
    <source>
        <dbReference type="SAM" id="MobiDB-lite"/>
    </source>
</evidence>
<name>A0A3N1GAE6_9ACTN</name>
<reference evidence="2 3" key="1">
    <citation type="journal article" date="2015" name="Stand. Genomic Sci.">
        <title>Genomic Encyclopedia of Bacterial and Archaeal Type Strains, Phase III: the genomes of soil and plant-associated and newly described type strains.</title>
        <authorList>
            <person name="Whitman W.B."/>
            <person name="Woyke T."/>
            <person name="Klenk H.P."/>
            <person name="Zhou Y."/>
            <person name="Lilburn T.G."/>
            <person name="Beck B.J."/>
            <person name="De Vos P."/>
            <person name="Vandamme P."/>
            <person name="Eisen J.A."/>
            <person name="Garrity G."/>
            <person name="Hugenholtz P."/>
            <person name="Kyrpides N.C."/>
        </authorList>
    </citation>
    <scope>NUCLEOTIDE SEQUENCE [LARGE SCALE GENOMIC DNA]</scope>
    <source>
        <strain evidence="2 3">CECT 7306</strain>
    </source>
</reference>
<protein>
    <submittedName>
        <fullName evidence="2">Uncharacterized protein</fullName>
    </submittedName>
</protein>
<dbReference type="RefSeq" id="WP_123380796.1">
    <property type="nucleotide sequence ID" value="NZ_RJKN01000007.1"/>
</dbReference>
<dbReference type="OrthoDB" id="5189551at2"/>